<dbReference type="SMART" id="SM00829">
    <property type="entry name" value="PKS_ER"/>
    <property type="match status" value="1"/>
</dbReference>
<dbReference type="Pfam" id="PF00107">
    <property type="entry name" value="ADH_zinc_N"/>
    <property type="match status" value="1"/>
</dbReference>
<keyword evidence="5" id="KW-1185">Reference proteome</keyword>
<dbReference type="InterPro" id="IPR014189">
    <property type="entry name" value="Quinone_OxRdtase_PIG3"/>
</dbReference>
<sequence length="340" mass="36140">MSAIPSSIPPGLPQEMTVMAIPVPGGPDVLAPEKRHLPVAQKGEILIKVEAAGVNRPDVMQRMGLYPAPKGASDLPGLEVAGTVVDRGPGAERFNIGDQVTALVAGGGYAEYCKVDERHALPVPSGLSIVEAAALPETFFTVWSNVFDRVGLKAGERFLVHGGTSGIGTTAIQLAKAFGAEVFTTVGSEDKRQAVLKLGADHAINYNTQDFVEEIGRITGGAGIHVTLDMVGGDYVEKNWQVAAIEGRICQIANLNGVAMEVNFNRLMMKRLIHTGSTLRPRDNDFKAAIAAALEAHVWPLIANGTIRPVMDSTFPLERAADAHRRMESSGHIGKIVLTV</sequence>
<evidence type="ECO:0000256" key="2">
    <source>
        <dbReference type="ARBA" id="ARBA00023002"/>
    </source>
</evidence>
<dbReference type="Gene3D" id="3.40.50.720">
    <property type="entry name" value="NAD(P)-binding Rossmann-like Domain"/>
    <property type="match status" value="1"/>
</dbReference>
<dbReference type="SUPFAM" id="SSF50129">
    <property type="entry name" value="GroES-like"/>
    <property type="match status" value="1"/>
</dbReference>
<gene>
    <name evidence="4" type="ORF">APZ00_09425</name>
</gene>
<reference evidence="4 5" key="1">
    <citation type="submission" date="2015-10" db="EMBL/GenBank/DDBJ databases">
        <title>The world's first case of liver abscess caused by Pannonibacter phragmitetus.</title>
        <authorList>
            <person name="Ming D."/>
            <person name="Wang M."/>
            <person name="Zhou Y."/>
            <person name="Jiang T."/>
            <person name="Hu S."/>
        </authorList>
    </citation>
    <scope>NUCLEOTIDE SEQUENCE [LARGE SCALE GENOMIC DNA]</scope>
    <source>
        <strain evidence="4 5">31801</strain>
    </source>
</reference>
<evidence type="ECO:0000313" key="4">
    <source>
        <dbReference type="EMBL" id="ALV27256.1"/>
    </source>
</evidence>
<dbReference type="PANTHER" id="PTHR48106:SF8">
    <property type="entry name" value="OS02G0805600 PROTEIN"/>
    <property type="match status" value="1"/>
</dbReference>
<dbReference type="CDD" id="cd05276">
    <property type="entry name" value="p53_inducible_oxidoreductase"/>
    <property type="match status" value="1"/>
</dbReference>
<organism evidence="4 5">
    <name type="scientific">Pannonibacter phragmitetus</name>
    <dbReference type="NCBI Taxonomy" id="121719"/>
    <lineage>
        <taxon>Bacteria</taxon>
        <taxon>Pseudomonadati</taxon>
        <taxon>Pseudomonadota</taxon>
        <taxon>Alphaproteobacteria</taxon>
        <taxon>Hyphomicrobiales</taxon>
        <taxon>Stappiaceae</taxon>
        <taxon>Pannonibacter</taxon>
    </lineage>
</organism>
<dbReference type="EMBL" id="CP013068">
    <property type="protein sequence ID" value="ALV27256.1"/>
    <property type="molecule type" value="Genomic_DNA"/>
</dbReference>
<dbReference type="InterPro" id="IPR020843">
    <property type="entry name" value="ER"/>
</dbReference>
<dbReference type="PANTHER" id="PTHR48106">
    <property type="entry name" value="QUINONE OXIDOREDUCTASE PIG3-RELATED"/>
    <property type="match status" value="1"/>
</dbReference>
<dbReference type="GO" id="GO:0070402">
    <property type="term" value="F:NADPH binding"/>
    <property type="evidence" value="ECO:0007669"/>
    <property type="project" value="TreeGrafter"/>
</dbReference>
<dbReference type="STRING" id="121719.APZ00_09425"/>
<dbReference type="InterPro" id="IPR013149">
    <property type="entry name" value="ADH-like_C"/>
</dbReference>
<proteinExistence type="predicted"/>
<dbReference type="Gene3D" id="3.90.180.10">
    <property type="entry name" value="Medium-chain alcohol dehydrogenases, catalytic domain"/>
    <property type="match status" value="1"/>
</dbReference>
<dbReference type="Pfam" id="PF08240">
    <property type="entry name" value="ADH_N"/>
    <property type="match status" value="1"/>
</dbReference>
<dbReference type="NCBIfam" id="TIGR02824">
    <property type="entry name" value="quinone_pig3"/>
    <property type="match status" value="1"/>
</dbReference>
<dbReference type="eggNOG" id="COG0604">
    <property type="taxonomic scope" value="Bacteria"/>
</dbReference>
<dbReference type="GO" id="GO:0016651">
    <property type="term" value="F:oxidoreductase activity, acting on NAD(P)H"/>
    <property type="evidence" value="ECO:0007669"/>
    <property type="project" value="TreeGrafter"/>
</dbReference>
<dbReference type="InterPro" id="IPR013154">
    <property type="entry name" value="ADH-like_N"/>
</dbReference>
<keyword evidence="2" id="KW-0560">Oxidoreductase</keyword>
<dbReference type="RefSeq" id="WP_058898773.1">
    <property type="nucleotide sequence ID" value="NZ_CP013068.1"/>
</dbReference>
<evidence type="ECO:0000313" key="5">
    <source>
        <dbReference type="Proteomes" id="UP000064921"/>
    </source>
</evidence>
<protein>
    <submittedName>
        <fullName evidence="4">NAD(P)H-quinone oxidoreductase</fullName>
    </submittedName>
</protein>
<feature type="domain" description="Enoyl reductase (ER)" evidence="3">
    <location>
        <begin position="25"/>
        <end position="338"/>
    </location>
</feature>
<dbReference type="InterPro" id="IPR011032">
    <property type="entry name" value="GroES-like_sf"/>
</dbReference>
<evidence type="ECO:0000256" key="1">
    <source>
        <dbReference type="ARBA" id="ARBA00022857"/>
    </source>
</evidence>
<name>A0A0U3N2X6_9HYPH</name>
<dbReference type="InterPro" id="IPR036291">
    <property type="entry name" value="NAD(P)-bd_dom_sf"/>
</dbReference>
<accession>A0A0U3N2X6</accession>
<dbReference type="SUPFAM" id="SSF51735">
    <property type="entry name" value="NAD(P)-binding Rossmann-fold domains"/>
    <property type="match status" value="1"/>
</dbReference>
<dbReference type="AlphaFoldDB" id="A0A0U3N2X6"/>
<dbReference type="KEGG" id="pphr:APZ00_09425"/>
<evidence type="ECO:0000259" key="3">
    <source>
        <dbReference type="SMART" id="SM00829"/>
    </source>
</evidence>
<dbReference type="Proteomes" id="UP000064921">
    <property type="component" value="Chromosome"/>
</dbReference>
<keyword evidence="1" id="KW-0521">NADP</keyword>